<evidence type="ECO:0000256" key="3">
    <source>
        <dbReference type="ARBA" id="ARBA00022825"/>
    </source>
</evidence>
<dbReference type="GO" id="GO:0006508">
    <property type="term" value="P:proteolysis"/>
    <property type="evidence" value="ECO:0007669"/>
    <property type="project" value="UniProtKB-KW"/>
</dbReference>
<dbReference type="PRINTS" id="PR00862">
    <property type="entry name" value="PROLIGOPTASE"/>
</dbReference>
<dbReference type="GO" id="GO:0004252">
    <property type="term" value="F:serine-type endopeptidase activity"/>
    <property type="evidence" value="ECO:0007669"/>
    <property type="project" value="InterPro"/>
</dbReference>
<dbReference type="SUPFAM" id="SSF50993">
    <property type="entry name" value="Peptidase/esterase 'gauge' domain"/>
    <property type="match status" value="1"/>
</dbReference>
<dbReference type="AlphaFoldDB" id="A0AAU7DVA5"/>
<dbReference type="InterPro" id="IPR002470">
    <property type="entry name" value="Peptidase_S9A"/>
</dbReference>
<evidence type="ECO:0000259" key="5">
    <source>
        <dbReference type="Pfam" id="PF02897"/>
    </source>
</evidence>
<evidence type="ECO:0000259" key="4">
    <source>
        <dbReference type="Pfam" id="PF00326"/>
    </source>
</evidence>
<name>A0AAU7DVA5_9MICO</name>
<evidence type="ECO:0000256" key="1">
    <source>
        <dbReference type="ARBA" id="ARBA00022670"/>
    </source>
</evidence>
<keyword evidence="1" id="KW-0645">Protease</keyword>
<dbReference type="InterPro" id="IPR023302">
    <property type="entry name" value="Pept_S9A_N"/>
</dbReference>
<dbReference type="InterPro" id="IPR051167">
    <property type="entry name" value="Prolyl_oligopep/macrocyclase"/>
</dbReference>
<keyword evidence="2" id="KW-0378">Hydrolase</keyword>
<evidence type="ECO:0000313" key="6">
    <source>
        <dbReference type="EMBL" id="XBH22117.1"/>
    </source>
</evidence>
<dbReference type="InterPro" id="IPR029058">
    <property type="entry name" value="AB_hydrolase_fold"/>
</dbReference>
<proteinExistence type="predicted"/>
<dbReference type="Gene3D" id="3.40.50.1820">
    <property type="entry name" value="alpha/beta hydrolase"/>
    <property type="match status" value="1"/>
</dbReference>
<gene>
    <name evidence="6" type="ORF">V5R04_02485</name>
</gene>
<dbReference type="EMBL" id="CP146203">
    <property type="protein sequence ID" value="XBH22117.1"/>
    <property type="molecule type" value="Genomic_DNA"/>
</dbReference>
<dbReference type="GO" id="GO:0070012">
    <property type="term" value="F:oligopeptidase activity"/>
    <property type="evidence" value="ECO:0007669"/>
    <property type="project" value="TreeGrafter"/>
</dbReference>
<dbReference type="Pfam" id="PF02897">
    <property type="entry name" value="Peptidase_S9_N"/>
    <property type="match status" value="1"/>
</dbReference>
<dbReference type="Gene3D" id="2.130.10.120">
    <property type="entry name" value="Prolyl oligopeptidase, N-terminal domain"/>
    <property type="match status" value="1"/>
</dbReference>
<feature type="domain" description="Peptidase S9 prolyl oligopeptidase catalytic" evidence="4">
    <location>
        <begin position="486"/>
        <end position="688"/>
    </location>
</feature>
<dbReference type="PANTHER" id="PTHR42881">
    <property type="entry name" value="PROLYL ENDOPEPTIDASE"/>
    <property type="match status" value="1"/>
</dbReference>
<dbReference type="Pfam" id="PF00326">
    <property type="entry name" value="Peptidase_S9"/>
    <property type="match status" value="1"/>
</dbReference>
<sequence length="691" mass="76279">MTQEVDTYAWLEEVTGERALDWVRERNEETTGTLGASAAFTKTAENILAVLDSDAKIPMVSQADGYYYNFWRDSQHKRGLWRRTTPEQYELAEPQWEILLDVDALCEAEDVNWVFHGASLLRPDFTRALIDLSRGGSDADETREFDLTTKSFITPQEGGFYRPESKGALSWIDRDTVYVFTDFGPDASGQSTLTPSGYPRVVKRLQRGQSFDEATVVYAGTDQDMYISASHHFMPGFERDFVSRSIAFYNSETYLVGDGDQLTKIDVPNSAEIGVSRQWMLVELRDDWAVESVVYPSGALLVINFDAFLAGDREFTTLFTPSATTSLAGASWTRDYLVLNVLNDVKNELFRLTPPAGDTNGDVWESTPLAGVPALGTTSVGAVDRIDSNDIWVVTTDYLTPSTLAIADLAALGTPRVLKTMPTFFDSEGLVIEQHFATSDDGTRVPYFLVRRSDIALDGTTPTLLYGYGGFEISLTPGYSGGLGTAWLEQGGAYAVANIRGGGEYGPAWHQAALTKNRHKAYEDFSSVAKDLIARGVTSPKHLGVQGGSNGGLLTGNMLTQYPDLFGAVVIQVPLLDMKRYSHLLAGASWMAEYGDPDDPQQWEFIKMFSPYHLFDADTEYPPVLFTTSTRDDRVHPAHARKLAAKMIAAGKDVTYYENIEGGHGGAADNKQSAFMSALAYRFLWERLAGK</sequence>
<feature type="domain" description="Peptidase S9A N-terminal" evidence="5">
    <location>
        <begin position="5"/>
        <end position="228"/>
    </location>
</feature>
<dbReference type="GO" id="GO:0005829">
    <property type="term" value="C:cytosol"/>
    <property type="evidence" value="ECO:0007669"/>
    <property type="project" value="TreeGrafter"/>
</dbReference>
<dbReference type="PANTHER" id="PTHR42881:SF13">
    <property type="entry name" value="PROLYL ENDOPEPTIDASE"/>
    <property type="match status" value="1"/>
</dbReference>
<organism evidence="6">
    <name type="scientific">Jonesiaceae bacterium BS-20</name>
    <dbReference type="NCBI Taxonomy" id="3120821"/>
    <lineage>
        <taxon>Bacteria</taxon>
        <taxon>Bacillati</taxon>
        <taxon>Actinomycetota</taxon>
        <taxon>Actinomycetes</taxon>
        <taxon>Micrococcales</taxon>
        <taxon>Jonesiaceae</taxon>
    </lineage>
</organism>
<dbReference type="InterPro" id="IPR001375">
    <property type="entry name" value="Peptidase_S9_cat"/>
</dbReference>
<evidence type="ECO:0000256" key="2">
    <source>
        <dbReference type="ARBA" id="ARBA00022801"/>
    </source>
</evidence>
<protein>
    <submittedName>
        <fullName evidence="6">Prolyl oligopeptidase family serine peptidase</fullName>
    </submittedName>
</protein>
<keyword evidence="3" id="KW-0720">Serine protease</keyword>
<reference evidence="6" key="1">
    <citation type="submission" date="2024-02" db="EMBL/GenBank/DDBJ databases">
        <title>Tomenella chthoni gen. nov. sp. nov., a member of the family Jonesiaceae isolated from bat guano.</title>
        <authorList>
            <person name="Miller S.L."/>
            <person name="King J."/>
            <person name="Sankaranarayanan K."/>
            <person name="Lawson P.A."/>
        </authorList>
    </citation>
    <scope>NUCLEOTIDE SEQUENCE</scope>
    <source>
        <strain evidence="6">BS-20</strain>
    </source>
</reference>
<dbReference type="SUPFAM" id="SSF53474">
    <property type="entry name" value="alpha/beta-Hydrolases"/>
    <property type="match status" value="1"/>
</dbReference>
<accession>A0AAU7DVA5</accession>